<sequence length="317" mass="35974">MKKVSGRLVDRAAESNTFSGFQVGKDNIQISHLQFADDTLFFVNDEASLRKLVEIVEAFCGISGLKVNLNKSQLLGICLEEEVVAQNAEIVGCEVGTWPMTYLGMPLGGSPRKETFWEPVLDKCAKRLDGWKCSFLSRRGRLTLIQSVLSSLPIYYLSLFKAPKMVLKAIEKMMRDFFWEGGDLAGADHLVAWDELCKPRSEGGLAIGRLELRNKGLLMKWLWRYPLEPNSLWHKVIKSHYGKAYNFWDTKWGVQASPRGSWKDISDYYGEYNRLVKFKVGNGANIRFWEDVWIGGSSLKEQFLDVVVISKAKNASI</sequence>
<evidence type="ECO:0000313" key="3">
    <source>
        <dbReference type="Proteomes" id="UP000596661"/>
    </source>
</evidence>
<evidence type="ECO:0000313" key="2">
    <source>
        <dbReference type="EnsemblPlants" id="cds.evm.model.06.1008"/>
    </source>
</evidence>
<reference evidence="2" key="2">
    <citation type="submission" date="2021-03" db="UniProtKB">
        <authorList>
            <consortium name="EnsemblPlants"/>
        </authorList>
    </citation>
    <scope>IDENTIFICATION</scope>
</reference>
<name>A0A803PSR8_CANSA</name>
<dbReference type="Pfam" id="PF00078">
    <property type="entry name" value="RVT_1"/>
    <property type="match status" value="1"/>
</dbReference>
<feature type="domain" description="Reverse transcriptase" evidence="1">
    <location>
        <begin position="1"/>
        <end position="107"/>
    </location>
</feature>
<dbReference type="InterPro" id="IPR000477">
    <property type="entry name" value="RT_dom"/>
</dbReference>
<dbReference type="AlphaFoldDB" id="A0A803PSR8"/>
<dbReference type="Gramene" id="evm.model.06.1008">
    <property type="protein sequence ID" value="cds.evm.model.06.1008"/>
    <property type="gene ID" value="evm.TU.06.1008"/>
</dbReference>
<reference evidence="2" key="1">
    <citation type="submission" date="2018-11" db="EMBL/GenBank/DDBJ databases">
        <authorList>
            <person name="Grassa J C."/>
        </authorList>
    </citation>
    <scope>NUCLEOTIDE SEQUENCE [LARGE SCALE GENOMIC DNA]</scope>
</reference>
<dbReference type="PANTHER" id="PTHR33116:SF78">
    <property type="entry name" value="OS12G0587133 PROTEIN"/>
    <property type="match status" value="1"/>
</dbReference>
<dbReference type="EMBL" id="UZAU01000588">
    <property type="status" value="NOT_ANNOTATED_CDS"/>
    <property type="molecule type" value="Genomic_DNA"/>
</dbReference>
<protein>
    <recommendedName>
        <fullName evidence="1">Reverse transcriptase domain-containing protein</fullName>
    </recommendedName>
</protein>
<organism evidence="2 3">
    <name type="scientific">Cannabis sativa</name>
    <name type="common">Hemp</name>
    <name type="synonym">Marijuana</name>
    <dbReference type="NCBI Taxonomy" id="3483"/>
    <lineage>
        <taxon>Eukaryota</taxon>
        <taxon>Viridiplantae</taxon>
        <taxon>Streptophyta</taxon>
        <taxon>Embryophyta</taxon>
        <taxon>Tracheophyta</taxon>
        <taxon>Spermatophyta</taxon>
        <taxon>Magnoliopsida</taxon>
        <taxon>eudicotyledons</taxon>
        <taxon>Gunneridae</taxon>
        <taxon>Pentapetalae</taxon>
        <taxon>rosids</taxon>
        <taxon>fabids</taxon>
        <taxon>Rosales</taxon>
        <taxon>Cannabaceae</taxon>
        <taxon>Cannabis</taxon>
    </lineage>
</organism>
<dbReference type="Proteomes" id="UP000596661">
    <property type="component" value="Chromosome 6"/>
</dbReference>
<evidence type="ECO:0000259" key="1">
    <source>
        <dbReference type="PROSITE" id="PS50878"/>
    </source>
</evidence>
<dbReference type="PANTHER" id="PTHR33116">
    <property type="entry name" value="REVERSE TRANSCRIPTASE ZINC-BINDING DOMAIN-CONTAINING PROTEIN-RELATED-RELATED"/>
    <property type="match status" value="1"/>
</dbReference>
<proteinExistence type="predicted"/>
<accession>A0A803PSR8</accession>
<keyword evidence="3" id="KW-1185">Reference proteome</keyword>
<dbReference type="PROSITE" id="PS50878">
    <property type="entry name" value="RT_POL"/>
    <property type="match status" value="1"/>
</dbReference>
<dbReference type="OMA" id="RRKSHIY"/>
<dbReference type="EnsemblPlants" id="evm.model.06.1008">
    <property type="protein sequence ID" value="cds.evm.model.06.1008"/>
    <property type="gene ID" value="evm.TU.06.1008"/>
</dbReference>